<comment type="caution">
    <text evidence="4">The sequence shown here is derived from an EMBL/GenBank/DDBJ whole genome shotgun (WGS) entry which is preliminary data.</text>
</comment>
<evidence type="ECO:0000256" key="2">
    <source>
        <dbReference type="SAM" id="Coils"/>
    </source>
</evidence>
<organism evidence="4 5">
    <name type="scientific">Meloidogyne graminicola</name>
    <dbReference type="NCBI Taxonomy" id="189291"/>
    <lineage>
        <taxon>Eukaryota</taxon>
        <taxon>Metazoa</taxon>
        <taxon>Ecdysozoa</taxon>
        <taxon>Nematoda</taxon>
        <taxon>Chromadorea</taxon>
        <taxon>Rhabditida</taxon>
        <taxon>Tylenchina</taxon>
        <taxon>Tylenchomorpha</taxon>
        <taxon>Tylenchoidea</taxon>
        <taxon>Meloidogynidae</taxon>
        <taxon>Meloidogyninae</taxon>
        <taxon>Meloidogyne</taxon>
    </lineage>
</organism>
<evidence type="ECO:0000259" key="3">
    <source>
        <dbReference type="PROSITE" id="PS50174"/>
    </source>
</evidence>
<protein>
    <recommendedName>
        <fullName evidence="1">G patch domain-containing protein 4</fullName>
    </recommendedName>
</protein>
<evidence type="ECO:0000313" key="5">
    <source>
        <dbReference type="Proteomes" id="UP000605970"/>
    </source>
</evidence>
<gene>
    <name evidence="4" type="ORF">Mgra_00006677</name>
</gene>
<dbReference type="AlphaFoldDB" id="A0A8S9ZKW8"/>
<dbReference type="PANTHER" id="PTHR23149:SF9">
    <property type="entry name" value="G PATCH DOMAIN-CONTAINING PROTEIN 4"/>
    <property type="match status" value="1"/>
</dbReference>
<feature type="coiled-coil region" evidence="2">
    <location>
        <begin position="99"/>
        <end position="133"/>
    </location>
</feature>
<keyword evidence="2" id="KW-0175">Coiled coil</keyword>
<dbReference type="GO" id="GO:0005730">
    <property type="term" value="C:nucleolus"/>
    <property type="evidence" value="ECO:0007669"/>
    <property type="project" value="TreeGrafter"/>
</dbReference>
<name>A0A8S9ZKW8_9BILA</name>
<dbReference type="PROSITE" id="PS50174">
    <property type="entry name" value="G_PATCH"/>
    <property type="match status" value="1"/>
</dbReference>
<dbReference type="InterPro" id="IPR050656">
    <property type="entry name" value="PINX1"/>
</dbReference>
<keyword evidence="5" id="KW-1185">Reference proteome</keyword>
<proteinExistence type="predicted"/>
<dbReference type="GO" id="GO:0003676">
    <property type="term" value="F:nucleic acid binding"/>
    <property type="evidence" value="ECO:0007669"/>
    <property type="project" value="InterPro"/>
</dbReference>
<evidence type="ECO:0000313" key="4">
    <source>
        <dbReference type="EMBL" id="KAF7633939.1"/>
    </source>
</evidence>
<dbReference type="Pfam" id="PF01585">
    <property type="entry name" value="G-patch"/>
    <property type="match status" value="1"/>
</dbReference>
<accession>A0A8S9ZKW8</accession>
<dbReference type="SMART" id="SM00443">
    <property type="entry name" value="G_patch"/>
    <property type="match status" value="1"/>
</dbReference>
<sequence>MSLLAEPRKKQRISIDPQNLNWANDEKRFGKKMMKQMGWNGEGLGPNGNGIKNCIKTKHNNDQRGLGATNNNCVPHQDEYAQILADLNKARKIKNKTEINSEEKRLEKNKKLRKRKIEENQRINEQVNNLTMDQYFAQKLAKIREKKKKN</sequence>
<reference evidence="4" key="1">
    <citation type="journal article" date="2020" name="Ecol. Evol.">
        <title>Genome structure and content of the rice root-knot nematode (Meloidogyne graminicola).</title>
        <authorList>
            <person name="Phan N.T."/>
            <person name="Danchin E.G.J."/>
            <person name="Klopp C."/>
            <person name="Perfus-Barbeoch L."/>
            <person name="Kozlowski D.K."/>
            <person name="Koutsovoulos G.D."/>
            <person name="Lopez-Roques C."/>
            <person name="Bouchez O."/>
            <person name="Zahm M."/>
            <person name="Besnard G."/>
            <person name="Bellafiore S."/>
        </authorList>
    </citation>
    <scope>NUCLEOTIDE SEQUENCE</scope>
    <source>
        <strain evidence="4">VN-18</strain>
    </source>
</reference>
<dbReference type="OrthoDB" id="29523at2759"/>
<evidence type="ECO:0000256" key="1">
    <source>
        <dbReference type="ARBA" id="ARBA00040365"/>
    </source>
</evidence>
<dbReference type="PANTHER" id="PTHR23149">
    <property type="entry name" value="G PATCH DOMAIN CONTAINING PROTEIN"/>
    <property type="match status" value="1"/>
</dbReference>
<dbReference type="Proteomes" id="UP000605970">
    <property type="component" value="Unassembled WGS sequence"/>
</dbReference>
<dbReference type="InterPro" id="IPR000467">
    <property type="entry name" value="G_patch_dom"/>
</dbReference>
<feature type="domain" description="G-patch" evidence="3">
    <location>
        <begin position="26"/>
        <end position="71"/>
    </location>
</feature>
<dbReference type="EMBL" id="JABEBT010000067">
    <property type="protein sequence ID" value="KAF7633939.1"/>
    <property type="molecule type" value="Genomic_DNA"/>
</dbReference>